<evidence type="ECO:0000313" key="1">
    <source>
        <dbReference type="EMBL" id="AZA12428.1"/>
    </source>
</evidence>
<sequence length="203" mass="21751">MLEPLNTTTVAHLHPAAATCVFWELEADVASKVTSSGDPRFEKEAWLSAVLMQQQCCGFHILREGHQQAIASIMFCEPRFAPGAAQMPTAPISADAWLLTSLHIDEGFAGVGLEAVLIDAVLAHLWQRRATAVEAFGLGAHEGWDDVTEQAGAIGIVPESVLQAAGFYHVASHPVLPRMRIELPPEHMLSAQAAEELVASALA</sequence>
<accession>A0A3G6J678</accession>
<keyword evidence="2" id="KW-1185">Reference proteome</keyword>
<dbReference type="AlphaFoldDB" id="A0A3G6J678"/>
<evidence type="ECO:0008006" key="3">
    <source>
        <dbReference type="Google" id="ProtNLM"/>
    </source>
</evidence>
<dbReference type="Proteomes" id="UP000271587">
    <property type="component" value="Chromosome"/>
</dbReference>
<evidence type="ECO:0000313" key="2">
    <source>
        <dbReference type="Proteomes" id="UP000271587"/>
    </source>
</evidence>
<proteinExistence type="predicted"/>
<dbReference type="KEGG" id="cgk:CGERO_10745"/>
<name>A0A3G6J678_9CORY</name>
<protein>
    <recommendedName>
        <fullName evidence="3">N-acetyltransferase domain-containing protein</fullName>
    </recommendedName>
</protein>
<organism evidence="1 2">
    <name type="scientific">Corynebacterium gerontici</name>
    <dbReference type="NCBI Taxonomy" id="2079234"/>
    <lineage>
        <taxon>Bacteria</taxon>
        <taxon>Bacillati</taxon>
        <taxon>Actinomycetota</taxon>
        <taxon>Actinomycetes</taxon>
        <taxon>Mycobacteriales</taxon>
        <taxon>Corynebacteriaceae</taxon>
        <taxon>Corynebacterium</taxon>
    </lineage>
</organism>
<gene>
    <name evidence="1" type="ORF">CGERO_10745</name>
</gene>
<dbReference type="RefSeq" id="WP_123935771.1">
    <property type="nucleotide sequence ID" value="NZ_CP033897.1"/>
</dbReference>
<reference evidence="1 2" key="1">
    <citation type="submission" date="2018-11" db="EMBL/GenBank/DDBJ databases">
        <authorList>
            <person name="Kleinhagauer T."/>
            <person name="Glaeser S.P."/>
            <person name="Spergser J."/>
            <person name="Ruckert C."/>
            <person name="Kaempfer P."/>
            <person name="Busse H.-J."/>
        </authorList>
    </citation>
    <scope>NUCLEOTIDE SEQUENCE [LARGE SCALE GENOMIC DNA]</scope>
    <source>
        <strain evidence="1 2">W8</strain>
    </source>
</reference>
<dbReference type="OrthoDB" id="5242876at2"/>
<dbReference type="EMBL" id="CP033897">
    <property type="protein sequence ID" value="AZA12428.1"/>
    <property type="molecule type" value="Genomic_DNA"/>
</dbReference>